<feature type="transmembrane region" description="Helical" evidence="17">
    <location>
        <begin position="172"/>
        <end position="194"/>
    </location>
</feature>
<dbReference type="AlphaFoldDB" id="A0A165CYP6"/>
<evidence type="ECO:0000256" key="16">
    <source>
        <dbReference type="ARBA" id="ARBA00049551"/>
    </source>
</evidence>
<feature type="transmembrane region" description="Helical" evidence="17">
    <location>
        <begin position="262"/>
        <end position="284"/>
    </location>
</feature>
<evidence type="ECO:0000256" key="4">
    <source>
        <dbReference type="ARBA" id="ARBA00012944"/>
    </source>
</evidence>
<feature type="transmembrane region" description="Helical" evidence="17">
    <location>
        <begin position="78"/>
        <end position="96"/>
    </location>
</feature>
<evidence type="ECO:0000256" key="14">
    <source>
        <dbReference type="ARBA" id="ARBA00023128"/>
    </source>
</evidence>
<feature type="domain" description="NADH:ubiquinone oxidoreductase chain 4 N-terminal" evidence="19">
    <location>
        <begin position="1"/>
        <end position="94"/>
    </location>
</feature>
<feature type="transmembrane region" description="Helical" evidence="17">
    <location>
        <begin position="131"/>
        <end position="152"/>
    </location>
</feature>
<geneLocation type="mitochondrion" evidence="20"/>
<evidence type="ECO:0000256" key="15">
    <source>
        <dbReference type="ARBA" id="ARBA00023136"/>
    </source>
</evidence>
<evidence type="ECO:0000313" key="20">
    <source>
        <dbReference type="EMBL" id="AMX74012.1"/>
    </source>
</evidence>
<evidence type="ECO:0000256" key="1">
    <source>
        <dbReference type="ARBA" id="ARBA00003257"/>
    </source>
</evidence>
<comment type="subcellular location">
    <subcellularLocation>
        <location evidence="2 17">Mitochondrion membrane</location>
        <topology evidence="2 17">Multi-pass membrane protein</topology>
    </subcellularLocation>
</comment>
<dbReference type="InterPro" id="IPR003918">
    <property type="entry name" value="NADH_UbQ_OxRdtase"/>
</dbReference>
<comment type="function">
    <text evidence="17">Core subunit of the mitochondrial membrane respiratory chain NADH dehydrogenase (Complex I) which catalyzes electron transfer from NADH through the respiratory chain, using ubiquinone as an electron acceptor. Essential for the catalytic activity and assembly of complex I.</text>
</comment>
<feature type="domain" description="NADH:quinone oxidoreductase/Mrp antiporter transmembrane" evidence="18">
    <location>
        <begin position="98"/>
        <end position="377"/>
    </location>
</feature>
<keyword evidence="8 17" id="KW-0812">Transmembrane</keyword>
<evidence type="ECO:0000256" key="3">
    <source>
        <dbReference type="ARBA" id="ARBA00009025"/>
    </source>
</evidence>
<dbReference type="GO" id="GO:0042773">
    <property type="term" value="P:ATP synthesis coupled electron transport"/>
    <property type="evidence" value="ECO:0007669"/>
    <property type="project" value="InterPro"/>
</dbReference>
<evidence type="ECO:0000256" key="5">
    <source>
        <dbReference type="ARBA" id="ARBA00021006"/>
    </source>
</evidence>
<keyword evidence="15 17" id="KW-0472">Membrane</keyword>
<feature type="transmembrane region" description="Helical" evidence="17">
    <location>
        <begin position="20"/>
        <end position="43"/>
    </location>
</feature>
<keyword evidence="6 17" id="KW-0813">Transport</keyword>
<dbReference type="InterPro" id="IPR001750">
    <property type="entry name" value="ND/Mrp_TM"/>
</dbReference>
<keyword evidence="10 17" id="KW-0249">Electron transport</keyword>
<evidence type="ECO:0000256" key="8">
    <source>
        <dbReference type="ARBA" id="ARBA00022692"/>
    </source>
</evidence>
<comment type="similarity">
    <text evidence="3 17">Belongs to the complex I subunit 4 family.</text>
</comment>
<evidence type="ECO:0000256" key="6">
    <source>
        <dbReference type="ARBA" id="ARBA00022448"/>
    </source>
</evidence>
<keyword evidence="13 17" id="KW-0830">Ubiquinone</keyword>
<evidence type="ECO:0000256" key="13">
    <source>
        <dbReference type="ARBA" id="ARBA00023075"/>
    </source>
</evidence>
<evidence type="ECO:0000259" key="18">
    <source>
        <dbReference type="Pfam" id="PF00361"/>
    </source>
</evidence>
<reference evidence="20" key="1">
    <citation type="submission" date="2015-12" db="EMBL/GenBank/DDBJ databases">
        <title>Complete mitochondrial genome of Scydosella musawasensis.</title>
        <authorList>
            <person name="Sharko F."/>
            <person name="Nedoluzhko A."/>
            <person name="Sokolov A."/>
            <person name="Boulygina E."/>
            <person name="Tsygankova S."/>
            <person name="Polilov A."/>
            <person name="Prokhortchouk E."/>
            <person name="Skryabin K."/>
            <person name="Mazur A."/>
        </authorList>
    </citation>
    <scope>NUCLEOTIDE SEQUENCE</scope>
</reference>
<accession>A0A165CYP6</accession>
<keyword evidence="12 17" id="KW-0520">NAD</keyword>
<keyword evidence="11 17" id="KW-1133">Transmembrane helix</keyword>
<gene>
    <name evidence="20" type="primary">nad4</name>
</gene>
<comment type="function">
    <text evidence="1">Core subunit of the mitochondrial membrane respiratory chain NADH dehydrogenase (Complex I) that is believed to belong to the minimal assembly required for catalysis. Complex I functions in the transfer of electrons from NADH to the respiratory chain. The immediate electron acceptor for the enzyme is believed to be ubiquinone.</text>
</comment>
<feature type="transmembrane region" description="Helical" evidence="17">
    <location>
        <begin position="206"/>
        <end position="225"/>
    </location>
</feature>
<evidence type="ECO:0000256" key="2">
    <source>
        <dbReference type="ARBA" id="ARBA00004225"/>
    </source>
</evidence>
<evidence type="ECO:0000256" key="17">
    <source>
        <dbReference type="RuleBase" id="RU003297"/>
    </source>
</evidence>
<dbReference type="GO" id="GO:0008137">
    <property type="term" value="F:NADH dehydrogenase (ubiquinone) activity"/>
    <property type="evidence" value="ECO:0007669"/>
    <property type="project" value="UniProtKB-UniRule"/>
</dbReference>
<name>A0A165CYP6_9COLE</name>
<keyword evidence="9" id="KW-1278">Translocase</keyword>
<dbReference type="PANTHER" id="PTHR43507">
    <property type="entry name" value="NADH-UBIQUINONE OXIDOREDUCTASE CHAIN 4"/>
    <property type="match status" value="1"/>
</dbReference>
<dbReference type="GO" id="GO:0048039">
    <property type="term" value="F:ubiquinone binding"/>
    <property type="evidence" value="ECO:0007669"/>
    <property type="project" value="TreeGrafter"/>
</dbReference>
<sequence length="435" mass="50744">MMVFMIFLSFKNFWLNQCYFLMLFILFLMKFNLFSGVYCVSFFMGWDILSYIMIMLTIWICCLMILASESLFKYNYYYSLYLFIMLLMVISLFLVFSSMNLMLFYIFFEVSLIPILVMILGWGYQPERIQAGLYLLFYTMFMSLPMLVMVLYLYKNNLIMEFYFLNKMSNYYFYILLTLVFLVKMPMYLVHLWLPKAHVEASISGSMILAGIMLKLGGYGLIRVMSMFDKLYIYNFVLILLSLMGSVVVSFLCIRQLDMKSLIAYSSVSHMCMVLGGLMTLSVMGFSGSFVVMVGHGLCSSGLFCLANISYERLKSRSLIINKGMINLMPSMTIFWFLFSAINMSAPPFLNLLGEIYLLNSLVSWSYLLMFLLMFLLFMGGAYSLYLYSYSQHGILYSGNYSFMMGSIREYLLLMLHLFPLLMLVLKGDWLILIL</sequence>
<feature type="transmembrane region" description="Helical" evidence="17">
    <location>
        <begin position="49"/>
        <end position="66"/>
    </location>
</feature>
<dbReference type="GO" id="GO:0015990">
    <property type="term" value="P:electron transport coupled proton transport"/>
    <property type="evidence" value="ECO:0007669"/>
    <property type="project" value="TreeGrafter"/>
</dbReference>
<dbReference type="InterPro" id="IPR000260">
    <property type="entry name" value="NADH4_N"/>
</dbReference>
<feature type="transmembrane region" description="Helical" evidence="17">
    <location>
        <begin position="365"/>
        <end position="390"/>
    </location>
</feature>
<keyword evidence="7 17" id="KW-0679">Respiratory chain</keyword>
<comment type="catalytic activity">
    <reaction evidence="16 17">
        <text>a ubiquinone + NADH + 5 H(+)(in) = a ubiquinol + NAD(+) + 4 H(+)(out)</text>
        <dbReference type="Rhea" id="RHEA:29091"/>
        <dbReference type="Rhea" id="RHEA-COMP:9565"/>
        <dbReference type="Rhea" id="RHEA-COMP:9566"/>
        <dbReference type="ChEBI" id="CHEBI:15378"/>
        <dbReference type="ChEBI" id="CHEBI:16389"/>
        <dbReference type="ChEBI" id="CHEBI:17976"/>
        <dbReference type="ChEBI" id="CHEBI:57540"/>
        <dbReference type="ChEBI" id="CHEBI:57945"/>
        <dbReference type="EC" id="7.1.1.2"/>
    </reaction>
</comment>
<evidence type="ECO:0000259" key="19">
    <source>
        <dbReference type="Pfam" id="PF01059"/>
    </source>
</evidence>
<dbReference type="PRINTS" id="PR01437">
    <property type="entry name" value="NUOXDRDTASE4"/>
</dbReference>
<proteinExistence type="inferred from homology"/>
<dbReference type="Pfam" id="PF00361">
    <property type="entry name" value="Proton_antipo_M"/>
    <property type="match status" value="1"/>
</dbReference>
<organism evidence="20">
    <name type="scientific">Scydosella musawasensis</name>
    <dbReference type="NCBI Taxonomy" id="1819563"/>
    <lineage>
        <taxon>Eukaryota</taxon>
        <taxon>Metazoa</taxon>
        <taxon>Ecdysozoa</taxon>
        <taxon>Arthropoda</taxon>
        <taxon>Hexapoda</taxon>
        <taxon>Insecta</taxon>
        <taxon>Pterygota</taxon>
        <taxon>Neoptera</taxon>
        <taxon>Endopterygota</taxon>
        <taxon>Coleoptera</taxon>
        <taxon>Polyphaga</taxon>
        <taxon>Staphyliniformia</taxon>
        <taxon>Ptiliidae</taxon>
        <taxon>Scydosella</taxon>
    </lineage>
</organism>
<feature type="transmembrane region" description="Helical" evidence="17">
    <location>
        <begin position="102"/>
        <end position="124"/>
    </location>
</feature>
<feature type="transmembrane region" description="Helical" evidence="17">
    <location>
        <begin position="411"/>
        <end position="433"/>
    </location>
</feature>
<dbReference type="EMBL" id="KU302777">
    <property type="protein sequence ID" value="AMX74012.1"/>
    <property type="molecule type" value="Genomic_DNA"/>
</dbReference>
<evidence type="ECO:0000256" key="10">
    <source>
        <dbReference type="ARBA" id="ARBA00022982"/>
    </source>
</evidence>
<dbReference type="EC" id="7.1.1.2" evidence="4 17"/>
<dbReference type="GO" id="GO:0031966">
    <property type="term" value="C:mitochondrial membrane"/>
    <property type="evidence" value="ECO:0007669"/>
    <property type="project" value="UniProtKB-SubCell"/>
</dbReference>
<evidence type="ECO:0000256" key="9">
    <source>
        <dbReference type="ARBA" id="ARBA00022967"/>
    </source>
</evidence>
<dbReference type="GO" id="GO:0003954">
    <property type="term" value="F:NADH dehydrogenase activity"/>
    <property type="evidence" value="ECO:0007669"/>
    <property type="project" value="TreeGrafter"/>
</dbReference>
<dbReference type="PANTHER" id="PTHR43507:SF20">
    <property type="entry name" value="NADH-UBIQUINONE OXIDOREDUCTASE CHAIN 4"/>
    <property type="match status" value="1"/>
</dbReference>
<evidence type="ECO:0000256" key="11">
    <source>
        <dbReference type="ARBA" id="ARBA00022989"/>
    </source>
</evidence>
<protein>
    <recommendedName>
        <fullName evidence="5 17">NADH-ubiquinone oxidoreductase chain 4</fullName>
        <ecNumber evidence="4 17">7.1.1.2</ecNumber>
    </recommendedName>
</protein>
<evidence type="ECO:0000256" key="7">
    <source>
        <dbReference type="ARBA" id="ARBA00022660"/>
    </source>
</evidence>
<feature type="transmembrane region" description="Helical" evidence="17">
    <location>
        <begin position="332"/>
        <end position="353"/>
    </location>
</feature>
<keyword evidence="14 17" id="KW-0496">Mitochondrion</keyword>
<feature type="transmembrane region" description="Helical" evidence="17">
    <location>
        <begin position="290"/>
        <end position="311"/>
    </location>
</feature>
<feature type="transmembrane region" description="Helical" evidence="17">
    <location>
        <begin position="231"/>
        <end position="255"/>
    </location>
</feature>
<evidence type="ECO:0000256" key="12">
    <source>
        <dbReference type="ARBA" id="ARBA00023027"/>
    </source>
</evidence>
<dbReference type="Pfam" id="PF01059">
    <property type="entry name" value="Oxidored_q5_N"/>
    <property type="match status" value="1"/>
</dbReference>